<dbReference type="GO" id="GO:0005886">
    <property type="term" value="C:plasma membrane"/>
    <property type="evidence" value="ECO:0007669"/>
    <property type="project" value="UniProtKB-SubCell"/>
</dbReference>
<dbReference type="InterPro" id="IPR022853">
    <property type="entry name" value="FloA"/>
</dbReference>
<evidence type="ECO:0000256" key="1">
    <source>
        <dbReference type="ARBA" id="ARBA00022475"/>
    </source>
</evidence>
<dbReference type="RefSeq" id="WP_221305426.1">
    <property type="nucleotide sequence ID" value="NZ_JACHIF010000004.1"/>
</dbReference>
<keyword evidence="1 5" id="KW-1003">Cell membrane</keyword>
<comment type="similarity">
    <text evidence="5">Belongs to the flotillin-like FloA family.</text>
</comment>
<keyword evidence="3 5" id="KW-1133">Transmembrane helix</keyword>
<evidence type="ECO:0000313" key="6">
    <source>
        <dbReference type="EMBL" id="MBB5038154.1"/>
    </source>
</evidence>
<feature type="transmembrane region" description="Helical" evidence="5">
    <location>
        <begin position="6"/>
        <end position="27"/>
    </location>
</feature>
<evidence type="ECO:0000256" key="4">
    <source>
        <dbReference type="ARBA" id="ARBA00023136"/>
    </source>
</evidence>
<keyword evidence="4 5" id="KW-0472">Membrane</keyword>
<keyword evidence="7" id="KW-1185">Reference proteome</keyword>
<keyword evidence="2 5" id="KW-0812">Transmembrane</keyword>
<comment type="subcellular location">
    <subcellularLocation>
        <location evidence="5">Cell membrane</location>
        <topology evidence="5">Single-pass membrane protein</topology>
    </subcellularLocation>
    <subcellularLocation>
        <location evidence="5">Membrane raft</location>
        <topology evidence="5">Single-pass membrane protein</topology>
    </subcellularLocation>
</comment>
<dbReference type="GO" id="GO:0045121">
    <property type="term" value="C:membrane raft"/>
    <property type="evidence" value="ECO:0007669"/>
    <property type="project" value="UniProtKB-SubCell"/>
</dbReference>
<dbReference type="EMBL" id="JACHIF010000004">
    <property type="protein sequence ID" value="MBB5038154.1"/>
    <property type="molecule type" value="Genomic_DNA"/>
</dbReference>
<protein>
    <recommendedName>
        <fullName evidence="5">Flotillin-like protein FloA</fullName>
    </recommendedName>
</protein>
<gene>
    <name evidence="5" type="primary">floA</name>
    <name evidence="6" type="ORF">HNQ64_002412</name>
</gene>
<dbReference type="AlphaFoldDB" id="A0A7W7YL87"/>
<comment type="caution">
    <text evidence="6">The sequence shown here is derived from an EMBL/GenBank/DDBJ whole genome shotgun (WGS) entry which is preliminary data.</text>
</comment>
<organism evidence="6 7">
    <name type="scientific">Prosthecobacter dejongeii</name>
    <dbReference type="NCBI Taxonomy" id="48465"/>
    <lineage>
        <taxon>Bacteria</taxon>
        <taxon>Pseudomonadati</taxon>
        <taxon>Verrucomicrobiota</taxon>
        <taxon>Verrucomicrobiia</taxon>
        <taxon>Verrucomicrobiales</taxon>
        <taxon>Verrucomicrobiaceae</taxon>
        <taxon>Prosthecobacter</taxon>
    </lineage>
</organism>
<name>A0A7W7YL87_9BACT</name>
<evidence type="ECO:0000256" key="5">
    <source>
        <dbReference type="HAMAP-Rule" id="MF_01562"/>
    </source>
</evidence>
<evidence type="ECO:0000256" key="3">
    <source>
        <dbReference type="ARBA" id="ARBA00022989"/>
    </source>
</evidence>
<comment type="function">
    <text evidence="5">Found in functional membrane microdomains (FMM) that may be equivalent to eukaryotic membrane rafts FMMs are highly dynamic and increase in number as cells age. Flotillins are thought to be important factors in membrane fluidity.</text>
</comment>
<comment type="subunit">
    <text evidence="5">Homooligomerizes.</text>
</comment>
<dbReference type="NCBIfam" id="NF010186">
    <property type="entry name" value="PRK13665.1"/>
    <property type="match status" value="1"/>
</dbReference>
<evidence type="ECO:0000256" key="2">
    <source>
        <dbReference type="ARBA" id="ARBA00022692"/>
    </source>
</evidence>
<sequence>MSNLEILLVGGAIIVALVLFLIVAKFFNLWLRARISNAPVSIVNLLAMYLRGVPNALIVDTRITSAKAGIPINTDQLEAHYLAGGDVTHVVLSLIAADKAGIPLDFRRACAIDLACKGTSKTVLEAVRTSINPKVIDCPHPDMGRGGKIDAVAKDGISLRVRARVTVRTNLDRFIGGATEETVVARVGEGIVTCIGSSASYKDVLENPDSISKLVLHKGVDAGTAFEILSIDIADIDVGENVGAKLQAEQAETDKKIAQANAEVRRAAAVAVEQEMAARTQEMRARVVEAEAQIPMAMAEAFRNGNLGIMDFARYKNIAADTDMRAKIAGTATGSIQS</sequence>
<dbReference type="Proteomes" id="UP000534294">
    <property type="component" value="Unassembled WGS sequence"/>
</dbReference>
<comment type="caution">
    <text evidence="5">Lacks conserved residue(s) required for the propagation of feature annotation.</text>
</comment>
<accession>A0A7W7YL87</accession>
<dbReference type="Pfam" id="PF12127">
    <property type="entry name" value="FloA"/>
    <property type="match status" value="1"/>
</dbReference>
<dbReference type="HAMAP" id="MF_01562">
    <property type="entry name" value="FloA"/>
    <property type="match status" value="1"/>
</dbReference>
<reference evidence="6 7" key="1">
    <citation type="submission" date="2020-08" db="EMBL/GenBank/DDBJ databases">
        <title>Genomic Encyclopedia of Type Strains, Phase IV (KMG-IV): sequencing the most valuable type-strain genomes for metagenomic binning, comparative biology and taxonomic classification.</title>
        <authorList>
            <person name="Goeker M."/>
        </authorList>
    </citation>
    <scope>NUCLEOTIDE SEQUENCE [LARGE SCALE GENOMIC DNA]</scope>
    <source>
        <strain evidence="6 7">DSM 12251</strain>
    </source>
</reference>
<proteinExistence type="inferred from homology"/>
<evidence type="ECO:0000313" key="7">
    <source>
        <dbReference type="Proteomes" id="UP000534294"/>
    </source>
</evidence>